<dbReference type="SMART" id="SM01196">
    <property type="entry name" value="FERM_C"/>
    <property type="match status" value="1"/>
</dbReference>
<evidence type="ECO:0000313" key="9">
    <source>
        <dbReference type="EMBL" id="KAG7332134.1"/>
    </source>
</evidence>
<dbReference type="GO" id="GO:0008092">
    <property type="term" value="F:cytoskeletal protein binding"/>
    <property type="evidence" value="ECO:0007669"/>
    <property type="project" value="InterPro"/>
</dbReference>
<evidence type="ECO:0000256" key="3">
    <source>
        <dbReference type="ARBA" id="ARBA00022989"/>
    </source>
</evidence>
<keyword evidence="2 7" id="KW-0812">Transmembrane</keyword>
<dbReference type="InterPro" id="IPR035963">
    <property type="entry name" value="FERM_2"/>
</dbReference>
<gene>
    <name evidence="9" type="ORF">KOW79_003968</name>
</gene>
<evidence type="ECO:0000256" key="2">
    <source>
        <dbReference type="ARBA" id="ARBA00022692"/>
    </source>
</evidence>
<comment type="subcellular location">
    <subcellularLocation>
        <location evidence="1">Membrane</location>
        <topology evidence="1">Single-pass membrane protein</topology>
    </subcellularLocation>
</comment>
<dbReference type="SUPFAM" id="SSF50729">
    <property type="entry name" value="PH domain-like"/>
    <property type="match status" value="1"/>
</dbReference>
<evidence type="ECO:0000313" key="10">
    <source>
        <dbReference type="Proteomes" id="UP000824219"/>
    </source>
</evidence>
<dbReference type="PANTHER" id="PTHR23280:SF8">
    <property type="entry name" value="FERM DOMAIN-CONTAINING PROTEIN 3"/>
    <property type="match status" value="1"/>
</dbReference>
<dbReference type="SUPFAM" id="SSF47031">
    <property type="entry name" value="Second domain of FERM"/>
    <property type="match status" value="1"/>
</dbReference>
<dbReference type="SUPFAM" id="SSF54236">
    <property type="entry name" value="Ubiquitin-like"/>
    <property type="match status" value="1"/>
</dbReference>
<dbReference type="EMBL" id="JAHKSW010000005">
    <property type="protein sequence ID" value="KAG7332134.1"/>
    <property type="molecule type" value="Genomic_DNA"/>
</dbReference>
<proteinExistence type="predicted"/>
<dbReference type="SMART" id="SM00295">
    <property type="entry name" value="B41"/>
    <property type="match status" value="1"/>
</dbReference>
<dbReference type="InterPro" id="IPR014847">
    <property type="entry name" value="FA"/>
</dbReference>
<dbReference type="OrthoDB" id="6266673at2759"/>
<accession>A0A9D3SU92</accession>
<reference evidence="9 10" key="1">
    <citation type="submission" date="2021-06" db="EMBL/GenBank/DDBJ databases">
        <title>Chromosome-level genome assembly of the red-tail catfish (Hemibagrus wyckioides).</title>
        <authorList>
            <person name="Shao F."/>
        </authorList>
    </citation>
    <scope>NUCLEOTIDE SEQUENCE [LARGE SCALE GENOMIC DNA]</scope>
    <source>
        <strain evidence="9">EC202008001</strain>
        <tissue evidence="9">Blood</tissue>
    </source>
</reference>
<dbReference type="GO" id="GO:0005856">
    <property type="term" value="C:cytoskeleton"/>
    <property type="evidence" value="ECO:0007669"/>
    <property type="project" value="TreeGrafter"/>
</dbReference>
<dbReference type="CDD" id="cd14473">
    <property type="entry name" value="FERM_B-lobe"/>
    <property type="match status" value="1"/>
</dbReference>
<dbReference type="PROSITE" id="PS00660">
    <property type="entry name" value="FERM_1"/>
    <property type="match status" value="1"/>
</dbReference>
<name>A0A9D3SU92_9TELE</name>
<dbReference type="InterPro" id="IPR000299">
    <property type="entry name" value="FERM_domain"/>
</dbReference>
<dbReference type="PRINTS" id="PR00935">
    <property type="entry name" value="BAND41"/>
</dbReference>
<dbReference type="PANTHER" id="PTHR23280">
    <property type="entry name" value="4.1 G PROTEIN"/>
    <property type="match status" value="1"/>
</dbReference>
<dbReference type="Gene3D" id="1.20.80.10">
    <property type="match status" value="1"/>
</dbReference>
<dbReference type="InterPro" id="IPR014352">
    <property type="entry name" value="FERM/acyl-CoA-bd_prot_sf"/>
</dbReference>
<sequence length="987" mass="112120">MKMLRLRSPSVSSLSREIHCTVRLLDDSEIACSIQRDTKGQFLLDHVCNHYSLLEKDYFGIRYVDPEKQRHWLDPSKPVVKQMKCQQPYTMCFRVKFYPQEPIKIKEELTRYLLYLQLKRDLYHGRLLCPLADAAYLGACIVQAELGDYDVDEHPADYISDFKMFPKQSLKLERKIQEIHQNELRGQCPALAELNLLQRAHTLDTYGVDPHPCKDFTGATAFLGFTARGFVVFQGNKRIHLLKWPDVSRFKFEGKTFYVIGIQREKKLVLTFHTSTPAACKHLWKCGVENQAFYKCAKSSQIKTVSSSNIFFKGSRFRYSGRVAKEVIEASSKIQREPPMVHRCQLGQSRSFTSLSHKHLIMNMEPLLPALSSNREYREASADSVASRGQLNPGIRGVWVDLNTYNHAKFCSSSPQPVLHQTRSSGSRRSNHRVVMEEQGVGKKEELDWVLLGDVEIDMVLQRGMDEDEVLEGTIDVGKGQSHILEERVYMGRDQTLEGVGVGQFQHEILESSNDVVKAQNDVLDGGMDVIKVQAVVLEDGSDKDKFQGKILEDSVDRDKVRDKVLDGGMEVNKIEDKGGVEVDKFLEGGLDMDQVRVLEGSMDADKIQDEILKGGVEMDKFQHKVLKHDVDHSPEDNFVKGNVDVTEIYDTVVEDSVERVIDEVPEKAVAIDKVRNKMEDNVDMGKTLDEALKGSVNINENGWELKEAHGTVLEDNVNMEVLNARQRMDSLRCHVRITTRHNLQLRMANHTARDVYVRLLGHGERITGSGLLALKDSVHLSPLKPSMMPEDPELEETDSEGQETGQEELSISPTGTEGERSQQEMDEDDEDGSHAISDTVYSPCSSVMPTPVEETQAGVDFLFQSPGRLLKELHADPEMQAELWAEQQQELTREATRQSLCSQSNGKPQIQAFLHSAARLIAVASILLLLLLILLLVLLESDLDVSFLQDIRETPEFEQFHYEYYCPLRRWLCYKLELLTEHLWGD</sequence>
<dbReference type="InterPro" id="IPR019748">
    <property type="entry name" value="FERM_central"/>
</dbReference>
<feature type="transmembrane region" description="Helical" evidence="7">
    <location>
        <begin position="918"/>
        <end position="940"/>
    </location>
</feature>
<keyword evidence="3 7" id="KW-1133">Transmembrane helix</keyword>
<dbReference type="AlphaFoldDB" id="A0A9D3SU92"/>
<dbReference type="GO" id="GO:0031032">
    <property type="term" value="P:actomyosin structure organization"/>
    <property type="evidence" value="ECO:0007669"/>
    <property type="project" value="TreeGrafter"/>
</dbReference>
<dbReference type="Pfam" id="PF09380">
    <property type="entry name" value="FERM_C"/>
    <property type="match status" value="1"/>
</dbReference>
<evidence type="ECO:0000259" key="8">
    <source>
        <dbReference type="PROSITE" id="PS50057"/>
    </source>
</evidence>
<feature type="compositionally biased region" description="Acidic residues" evidence="6">
    <location>
        <begin position="791"/>
        <end position="802"/>
    </location>
</feature>
<dbReference type="Pfam" id="PF08736">
    <property type="entry name" value="FA"/>
    <property type="match status" value="1"/>
</dbReference>
<dbReference type="SMART" id="SM01195">
    <property type="entry name" value="FA"/>
    <property type="match status" value="1"/>
</dbReference>
<feature type="region of interest" description="Disordered" evidence="6">
    <location>
        <begin position="783"/>
        <end position="850"/>
    </location>
</feature>
<dbReference type="InterPro" id="IPR019749">
    <property type="entry name" value="Band_41_domain"/>
</dbReference>
<evidence type="ECO:0000256" key="6">
    <source>
        <dbReference type="SAM" id="MobiDB-lite"/>
    </source>
</evidence>
<protein>
    <recommendedName>
        <fullName evidence="5">FERM domain-containing protein 3</fullName>
    </recommendedName>
</protein>
<dbReference type="FunFam" id="1.20.80.10:FF:000006">
    <property type="entry name" value="FERM domain-containing protein 5 isoform X1"/>
    <property type="match status" value="1"/>
</dbReference>
<dbReference type="InterPro" id="IPR029071">
    <property type="entry name" value="Ubiquitin-like_domsf"/>
</dbReference>
<dbReference type="Gene3D" id="2.30.29.30">
    <property type="entry name" value="Pleckstrin-homology domain (PH domain)/Phosphotyrosine-binding domain (PTB)"/>
    <property type="match status" value="1"/>
</dbReference>
<dbReference type="PROSITE" id="PS50057">
    <property type="entry name" value="FERM_3"/>
    <property type="match status" value="1"/>
</dbReference>
<dbReference type="InterPro" id="IPR018980">
    <property type="entry name" value="FERM_PH-like_C"/>
</dbReference>
<evidence type="ECO:0000256" key="7">
    <source>
        <dbReference type="SAM" id="Phobius"/>
    </source>
</evidence>
<comment type="caution">
    <text evidence="9">The sequence shown here is derived from an EMBL/GenBank/DDBJ whole genome shotgun (WGS) entry which is preliminary data.</text>
</comment>
<dbReference type="Pfam" id="PF09379">
    <property type="entry name" value="FERM_N"/>
    <property type="match status" value="1"/>
</dbReference>
<dbReference type="FunFam" id="2.30.29.30:FF:000043">
    <property type="entry name" value="FERM domain-containing protein 5"/>
    <property type="match status" value="1"/>
</dbReference>
<dbReference type="CDD" id="cd17102">
    <property type="entry name" value="FERM_F1_FRMD3"/>
    <property type="match status" value="1"/>
</dbReference>
<dbReference type="InterPro" id="IPR011993">
    <property type="entry name" value="PH-like_dom_sf"/>
</dbReference>
<dbReference type="Proteomes" id="UP000824219">
    <property type="component" value="Linkage Group LG05"/>
</dbReference>
<evidence type="ECO:0000256" key="1">
    <source>
        <dbReference type="ARBA" id="ARBA00004167"/>
    </source>
</evidence>
<evidence type="ECO:0000256" key="5">
    <source>
        <dbReference type="ARBA" id="ARBA00067910"/>
    </source>
</evidence>
<dbReference type="InterPro" id="IPR019747">
    <property type="entry name" value="FERM_CS"/>
</dbReference>
<dbReference type="InterPro" id="IPR018979">
    <property type="entry name" value="FERM_N"/>
</dbReference>
<organism evidence="9 10">
    <name type="scientific">Hemibagrus wyckioides</name>
    <dbReference type="NCBI Taxonomy" id="337641"/>
    <lineage>
        <taxon>Eukaryota</taxon>
        <taxon>Metazoa</taxon>
        <taxon>Chordata</taxon>
        <taxon>Craniata</taxon>
        <taxon>Vertebrata</taxon>
        <taxon>Euteleostomi</taxon>
        <taxon>Actinopterygii</taxon>
        <taxon>Neopterygii</taxon>
        <taxon>Teleostei</taxon>
        <taxon>Ostariophysi</taxon>
        <taxon>Siluriformes</taxon>
        <taxon>Bagridae</taxon>
        <taxon>Hemibagrus</taxon>
    </lineage>
</organism>
<feature type="compositionally biased region" description="Polar residues" evidence="6">
    <location>
        <begin position="413"/>
        <end position="428"/>
    </location>
</feature>
<feature type="compositionally biased region" description="Polar residues" evidence="6">
    <location>
        <begin position="840"/>
        <end position="849"/>
    </location>
</feature>
<dbReference type="FunFam" id="3.10.20.90:FF:000002">
    <property type="entry name" value="Erythrocyte protein band 4.1-like 3"/>
    <property type="match status" value="1"/>
</dbReference>
<dbReference type="Gene3D" id="3.10.20.90">
    <property type="entry name" value="Phosphatidylinositol 3-kinase Catalytic Subunit, Chain A, domain 1"/>
    <property type="match status" value="1"/>
</dbReference>
<dbReference type="Pfam" id="PF00373">
    <property type="entry name" value="FERM_M"/>
    <property type="match status" value="1"/>
</dbReference>
<dbReference type="InterPro" id="IPR000798">
    <property type="entry name" value="Ez/rad/moesin-like"/>
</dbReference>
<feature type="region of interest" description="Disordered" evidence="6">
    <location>
        <begin position="413"/>
        <end position="438"/>
    </location>
</feature>
<dbReference type="PRINTS" id="PR00661">
    <property type="entry name" value="ERMFAMILY"/>
</dbReference>
<dbReference type="GO" id="GO:0016020">
    <property type="term" value="C:membrane"/>
    <property type="evidence" value="ECO:0007669"/>
    <property type="project" value="UniProtKB-SubCell"/>
</dbReference>
<feature type="compositionally biased region" description="Polar residues" evidence="6">
    <location>
        <begin position="803"/>
        <end position="816"/>
    </location>
</feature>
<keyword evidence="4 7" id="KW-0472">Membrane</keyword>
<feature type="domain" description="FERM" evidence="8">
    <location>
        <begin position="18"/>
        <end position="298"/>
    </location>
</feature>
<evidence type="ECO:0000256" key="4">
    <source>
        <dbReference type="ARBA" id="ARBA00023136"/>
    </source>
</evidence>
<keyword evidence="10" id="KW-1185">Reference proteome</keyword>